<keyword evidence="1" id="KW-0812">Transmembrane</keyword>
<dbReference type="InterPro" id="IPR010530">
    <property type="entry name" value="B12D"/>
</dbReference>
<keyword evidence="3" id="KW-1185">Reference proteome</keyword>
<dbReference type="InParanoid" id="A0A2G5CI32"/>
<dbReference type="PANTHER" id="PTHR33417">
    <property type="entry name" value="G-BOX BINDING PROTEIN"/>
    <property type="match status" value="1"/>
</dbReference>
<dbReference type="Pfam" id="PF06522">
    <property type="entry name" value="B12D"/>
    <property type="match status" value="1"/>
</dbReference>
<proteinExistence type="predicted"/>
<dbReference type="AlphaFoldDB" id="A0A2G5CI32"/>
<protein>
    <recommendedName>
        <fullName evidence="4">NADH-ubiquinone reductase complex 1 MLRQ subunit</fullName>
    </recommendedName>
</protein>
<evidence type="ECO:0000313" key="3">
    <source>
        <dbReference type="Proteomes" id="UP000230069"/>
    </source>
</evidence>
<feature type="transmembrane region" description="Helical" evidence="1">
    <location>
        <begin position="47"/>
        <end position="66"/>
    </location>
</feature>
<accession>A0A2G5CI32</accession>
<evidence type="ECO:0000313" key="2">
    <source>
        <dbReference type="EMBL" id="PIA30933.1"/>
    </source>
</evidence>
<organism evidence="2 3">
    <name type="scientific">Aquilegia coerulea</name>
    <name type="common">Rocky mountain columbine</name>
    <dbReference type="NCBI Taxonomy" id="218851"/>
    <lineage>
        <taxon>Eukaryota</taxon>
        <taxon>Viridiplantae</taxon>
        <taxon>Streptophyta</taxon>
        <taxon>Embryophyta</taxon>
        <taxon>Tracheophyta</taxon>
        <taxon>Spermatophyta</taxon>
        <taxon>Magnoliopsida</taxon>
        <taxon>Ranunculales</taxon>
        <taxon>Ranunculaceae</taxon>
        <taxon>Thalictroideae</taxon>
        <taxon>Aquilegia</taxon>
    </lineage>
</organism>
<evidence type="ECO:0000256" key="1">
    <source>
        <dbReference type="SAM" id="Phobius"/>
    </source>
</evidence>
<gene>
    <name evidence="2" type="ORF">AQUCO_05300039v1</name>
</gene>
<dbReference type="OrthoDB" id="202195at2759"/>
<dbReference type="STRING" id="218851.A0A2G5CI32"/>
<dbReference type="Proteomes" id="UP000230069">
    <property type="component" value="Unassembled WGS sequence"/>
</dbReference>
<evidence type="ECO:0008006" key="4">
    <source>
        <dbReference type="Google" id="ProtNLM"/>
    </source>
</evidence>
<keyword evidence="1" id="KW-0472">Membrane</keyword>
<dbReference type="EMBL" id="KZ305070">
    <property type="protein sequence ID" value="PIA30933.1"/>
    <property type="molecule type" value="Genomic_DNA"/>
</dbReference>
<reference evidence="2 3" key="1">
    <citation type="submission" date="2017-09" db="EMBL/GenBank/DDBJ databases">
        <title>WGS assembly of Aquilegia coerulea Goldsmith.</title>
        <authorList>
            <person name="Hodges S."/>
            <person name="Kramer E."/>
            <person name="Nordborg M."/>
            <person name="Tomkins J."/>
            <person name="Borevitz J."/>
            <person name="Derieg N."/>
            <person name="Yan J."/>
            <person name="Mihaltcheva S."/>
            <person name="Hayes R.D."/>
            <person name="Rokhsar D."/>
        </authorList>
    </citation>
    <scope>NUCLEOTIDE SEQUENCE [LARGE SCALE GENOMIC DNA]</scope>
    <source>
        <strain evidence="3">cv. Goldsmith</strain>
    </source>
</reference>
<sequence length="128" mass="14467">MVSGFEDFFVIIFKATCLISVHLVSHSCSSGLTMASSTFGRWMKPEVYPLLVPIFGAVGICGMQLWRNIHTNPEVRVSKEKRAAGVLDNFAEGERYKEHFFRKYVRNQSTEIMPSVNQFFAGPKQSKA</sequence>
<keyword evidence="1" id="KW-1133">Transmembrane helix</keyword>
<name>A0A2G5CI32_AQUCA</name>